<keyword evidence="3" id="KW-1185">Reference proteome</keyword>
<sequence length="406" mass="46802">MSSGVMPGSWDNESPSTTKTHEDYERDIEARKGTAQRDLKEFHHSREIFNILSSSGESHVFSLQPCRKDLTPAEVRQVRYPFSVSNYTPLFANTNLKSMITMLLQKLMNPWMEDCDDDAHAFLTHAKRHIADGDRFERILRKYSDLMNGLNFPETDEDIVTSVILRYLHVRVFQSVLYDAIPRSVQAIAFIENHMRASVEPKRDHFTVRTWTAEAYNTLLSCPQFKPVRQRTANDMAVQLSDILRIFSQEDNLHNCYQDLIDVVVYPAIRLYEKLQVSTNHLYLDINSLPTSVGGERHPKPKLADSLMRLDCKNVLQNRKGFNLRKLDPPPSEEDLYHSLHSVCTVVPALYVRQAKQGDTLKNPIVIRKQQVLVAWSSGEQRRAYQDNGRRTLISHLFALKSSEDN</sequence>
<dbReference type="Proteomes" id="UP000522262">
    <property type="component" value="Unassembled WGS sequence"/>
</dbReference>
<dbReference type="EMBL" id="JAAOAM010000343">
    <property type="protein sequence ID" value="KAF5533100.1"/>
    <property type="molecule type" value="Genomic_DNA"/>
</dbReference>
<reference evidence="2 3" key="1">
    <citation type="submission" date="2020-05" db="EMBL/GenBank/DDBJ databases">
        <title>Identification and distribution of gene clusters putatively required for synthesis of sphingolipid metabolism inhibitors in phylogenetically diverse species of the filamentous fungus Fusarium.</title>
        <authorList>
            <person name="Kim H.-S."/>
            <person name="Busman M."/>
            <person name="Brown D.W."/>
            <person name="Divon H."/>
            <person name="Uhlig S."/>
            <person name="Proctor R.H."/>
        </authorList>
    </citation>
    <scope>NUCLEOTIDE SEQUENCE [LARGE SCALE GENOMIC DNA]</scope>
    <source>
        <strain evidence="2 3">NRRL 53147</strain>
    </source>
</reference>
<evidence type="ECO:0000313" key="3">
    <source>
        <dbReference type="Proteomes" id="UP000522262"/>
    </source>
</evidence>
<feature type="region of interest" description="Disordered" evidence="1">
    <location>
        <begin position="1"/>
        <end position="24"/>
    </location>
</feature>
<organism evidence="2 3">
    <name type="scientific">Fusarium mexicanum</name>
    <dbReference type="NCBI Taxonomy" id="751941"/>
    <lineage>
        <taxon>Eukaryota</taxon>
        <taxon>Fungi</taxon>
        <taxon>Dikarya</taxon>
        <taxon>Ascomycota</taxon>
        <taxon>Pezizomycotina</taxon>
        <taxon>Sordariomycetes</taxon>
        <taxon>Hypocreomycetidae</taxon>
        <taxon>Hypocreales</taxon>
        <taxon>Nectriaceae</taxon>
        <taxon>Fusarium</taxon>
        <taxon>Fusarium fujikuroi species complex</taxon>
    </lineage>
</organism>
<comment type="caution">
    <text evidence="2">The sequence shown here is derived from an EMBL/GenBank/DDBJ whole genome shotgun (WGS) entry which is preliminary data.</text>
</comment>
<protein>
    <submittedName>
        <fullName evidence="2">Uncharacterized protein</fullName>
    </submittedName>
</protein>
<dbReference type="AlphaFoldDB" id="A0A8H5I9N6"/>
<evidence type="ECO:0000313" key="2">
    <source>
        <dbReference type="EMBL" id="KAF5533100.1"/>
    </source>
</evidence>
<gene>
    <name evidence="2" type="ORF">FMEXI_12020</name>
</gene>
<proteinExistence type="predicted"/>
<name>A0A8H5I9N6_9HYPO</name>
<accession>A0A8H5I9N6</accession>
<evidence type="ECO:0000256" key="1">
    <source>
        <dbReference type="SAM" id="MobiDB-lite"/>
    </source>
</evidence>